<name>A0A511BAM1_9PROT</name>
<dbReference type="Proteomes" id="UP000321079">
    <property type="component" value="Unassembled WGS sequence"/>
</dbReference>
<dbReference type="InterPro" id="IPR036291">
    <property type="entry name" value="NAD(P)-bd_dom_sf"/>
</dbReference>
<evidence type="ECO:0000313" key="3">
    <source>
        <dbReference type="Proteomes" id="UP000321079"/>
    </source>
</evidence>
<dbReference type="InterPro" id="IPR016040">
    <property type="entry name" value="NAD(P)-bd_dom"/>
</dbReference>
<evidence type="ECO:0000259" key="1">
    <source>
        <dbReference type="Pfam" id="PF13460"/>
    </source>
</evidence>
<dbReference type="EMBL" id="BJVA01000030">
    <property type="protein sequence ID" value="GEK97466.1"/>
    <property type="molecule type" value="Genomic_DNA"/>
</dbReference>
<gene>
    <name evidence="2" type="ORF">GKA01_26630</name>
</gene>
<dbReference type="RefSeq" id="WP_208653424.1">
    <property type="nucleotide sequence ID" value="NZ_BARK01000033.1"/>
</dbReference>
<keyword evidence="3" id="KW-1185">Reference proteome</keyword>
<dbReference type="PANTHER" id="PTHR15020">
    <property type="entry name" value="FLAVIN REDUCTASE-RELATED"/>
    <property type="match status" value="1"/>
</dbReference>
<dbReference type="Gene3D" id="3.40.50.720">
    <property type="entry name" value="NAD(P)-binding Rossmann-like Domain"/>
    <property type="match status" value="1"/>
</dbReference>
<evidence type="ECO:0000313" key="2">
    <source>
        <dbReference type="EMBL" id="GEK97466.1"/>
    </source>
</evidence>
<comment type="caution">
    <text evidence="2">The sequence shown here is derived from an EMBL/GenBank/DDBJ whole genome shotgun (WGS) entry which is preliminary data.</text>
</comment>
<proteinExistence type="predicted"/>
<dbReference type="CDD" id="cd05243">
    <property type="entry name" value="SDR_a5"/>
    <property type="match status" value="1"/>
</dbReference>
<reference evidence="2 3" key="1">
    <citation type="submission" date="2019-07" db="EMBL/GenBank/DDBJ databases">
        <title>Whole genome shotgun sequence of Gluconobacter kanchanaburiensis NBRC 103587.</title>
        <authorList>
            <person name="Hosoyama A."/>
            <person name="Uohara A."/>
            <person name="Ohji S."/>
            <person name="Ichikawa N."/>
        </authorList>
    </citation>
    <scope>NUCLEOTIDE SEQUENCE [LARGE SCALE GENOMIC DNA]</scope>
    <source>
        <strain evidence="2 3">NBRC 103587</strain>
    </source>
</reference>
<accession>A0A511BAM1</accession>
<dbReference type="SUPFAM" id="SSF51735">
    <property type="entry name" value="NAD(P)-binding Rossmann-fold domains"/>
    <property type="match status" value="1"/>
</dbReference>
<organism evidence="2 3">
    <name type="scientific">Gluconobacter kanchanaburiensis NBRC 103587</name>
    <dbReference type="NCBI Taxonomy" id="1307948"/>
    <lineage>
        <taxon>Bacteria</taxon>
        <taxon>Pseudomonadati</taxon>
        <taxon>Pseudomonadota</taxon>
        <taxon>Alphaproteobacteria</taxon>
        <taxon>Acetobacterales</taxon>
        <taxon>Acetobacteraceae</taxon>
        <taxon>Gluconobacter</taxon>
    </lineage>
</organism>
<protein>
    <submittedName>
        <fullName evidence="2">NAD-dependent dehydratase</fullName>
    </submittedName>
</protein>
<dbReference type="Pfam" id="PF13460">
    <property type="entry name" value="NAD_binding_10"/>
    <property type="match status" value="1"/>
</dbReference>
<sequence length="266" mass="29690">MTKKGLNILLVGATGSVGRHVITVAREARHHIRALSRNPSELRNMPSDVEVVKGDLTRPETLTECVDGIDAIIFTHGSNGDKAANEAVDYGGVRNILSVFGSRLVQVALMTSIGVTERNGSYNRRTQAHDWKRRSERLLRASGHPYTIVRPGWFDYNKPDEHRLVLLQGDRRHSGTPQDGVISRRQIAEVLVHALTTATATRKTFELVAEHGEWQGNWEALFSQLAIDPPLALDGVSDLNNMPLADEPRNVKDDLWSVEKQRKEHC</sequence>
<dbReference type="AlphaFoldDB" id="A0A511BAM1"/>
<feature type="domain" description="NAD(P)-binding" evidence="1">
    <location>
        <begin position="12"/>
        <end position="196"/>
    </location>
</feature>
<dbReference type="PANTHER" id="PTHR15020:SF50">
    <property type="entry name" value="UPF0659 PROTEIN YMR090W"/>
    <property type="match status" value="1"/>
</dbReference>